<organism evidence="1">
    <name type="scientific">Daphnia magna</name>
    <dbReference type="NCBI Taxonomy" id="35525"/>
    <lineage>
        <taxon>Eukaryota</taxon>
        <taxon>Metazoa</taxon>
        <taxon>Ecdysozoa</taxon>
        <taxon>Arthropoda</taxon>
        <taxon>Crustacea</taxon>
        <taxon>Branchiopoda</taxon>
        <taxon>Diplostraca</taxon>
        <taxon>Cladocera</taxon>
        <taxon>Anomopoda</taxon>
        <taxon>Daphniidae</taxon>
        <taxon>Daphnia</taxon>
    </lineage>
</organism>
<dbReference type="AlphaFoldDB" id="A0A0N8CSA4"/>
<proteinExistence type="predicted"/>
<protein>
    <submittedName>
        <fullName evidence="1">Uncharacterized protein</fullName>
    </submittedName>
</protein>
<evidence type="ECO:0000313" key="1">
    <source>
        <dbReference type="EMBL" id="JAN93426.1"/>
    </source>
</evidence>
<name>A0A0N8CSA4_9CRUS</name>
<reference evidence="1" key="1">
    <citation type="submission" date="2015-10" db="EMBL/GenBank/DDBJ databases">
        <title>EvidentialGene: Evidence-directed Construction of Complete mRNA Transcriptomes without Genomes.</title>
        <authorList>
            <person name="Gilbert D.G."/>
        </authorList>
    </citation>
    <scope>NUCLEOTIDE SEQUENCE</scope>
</reference>
<sequence>MGHLHLFTNRSFPVHSCTKMQSCWNLISFGEEYDTPAVNHFYCCLSRPCSILSCTTVTTHPTWAHLSSVK</sequence>
<accession>A0A0N8CSA4</accession>
<dbReference type="EMBL" id="GDIQ01001311">
    <property type="protein sequence ID" value="JAN93426.1"/>
    <property type="molecule type" value="Transcribed_RNA"/>
</dbReference>